<dbReference type="InterPro" id="IPR023214">
    <property type="entry name" value="HAD_sf"/>
</dbReference>
<evidence type="ECO:0000313" key="2">
    <source>
        <dbReference type="Proteomes" id="UP000069771"/>
    </source>
</evidence>
<dbReference type="Gene3D" id="3.30.1240.10">
    <property type="match status" value="1"/>
</dbReference>
<dbReference type="GO" id="GO:0016791">
    <property type="term" value="F:phosphatase activity"/>
    <property type="evidence" value="ECO:0007669"/>
    <property type="project" value="TreeGrafter"/>
</dbReference>
<reference evidence="1 2" key="1">
    <citation type="journal article" date="2016" name="Gut Pathog.">
        <title>Whole genome sequencing of "Faecalibaculum rodentium" ALO17, isolated from C57BL/6J laboratory mouse feces.</title>
        <authorList>
            <person name="Lim S."/>
            <person name="Chang D.H."/>
            <person name="Ahn S."/>
            <person name="Kim B.C."/>
        </authorList>
    </citation>
    <scope>NUCLEOTIDE SEQUENCE [LARGE SCALE GENOMIC DNA]</scope>
    <source>
        <strain evidence="1 2">Alo17</strain>
    </source>
</reference>
<dbReference type="Pfam" id="PF08282">
    <property type="entry name" value="Hydrolase_3"/>
    <property type="match status" value="1"/>
</dbReference>
<dbReference type="SUPFAM" id="SSF56784">
    <property type="entry name" value="HAD-like"/>
    <property type="match status" value="1"/>
</dbReference>
<gene>
    <name evidence="1" type="ORF">AALO17_25090</name>
</gene>
<proteinExistence type="predicted"/>
<dbReference type="GeneID" id="78479016"/>
<dbReference type="GO" id="GO:0000287">
    <property type="term" value="F:magnesium ion binding"/>
    <property type="evidence" value="ECO:0007669"/>
    <property type="project" value="TreeGrafter"/>
</dbReference>
<dbReference type="PANTHER" id="PTHR10000:SF8">
    <property type="entry name" value="HAD SUPERFAMILY HYDROLASE-LIKE, TYPE 3"/>
    <property type="match status" value="1"/>
</dbReference>
<dbReference type="OrthoDB" id="9781413at2"/>
<name>A0A140DYB6_9FIRM</name>
<dbReference type="NCBIfam" id="TIGR01484">
    <property type="entry name" value="HAD-SF-IIB"/>
    <property type="match status" value="1"/>
</dbReference>
<dbReference type="PANTHER" id="PTHR10000">
    <property type="entry name" value="PHOSPHOSERINE PHOSPHATASE"/>
    <property type="match status" value="1"/>
</dbReference>
<dbReference type="EMBL" id="CP011391">
    <property type="protein sequence ID" value="AMK55643.1"/>
    <property type="molecule type" value="Genomic_DNA"/>
</dbReference>
<dbReference type="GO" id="GO:0005829">
    <property type="term" value="C:cytosol"/>
    <property type="evidence" value="ECO:0007669"/>
    <property type="project" value="TreeGrafter"/>
</dbReference>
<dbReference type="STRING" id="1702221.AALO17_25090"/>
<keyword evidence="2" id="KW-1185">Reference proteome</keyword>
<protein>
    <submittedName>
        <fullName evidence="1">Cof-like hydrolase</fullName>
    </submittedName>
</protein>
<dbReference type="RefSeq" id="WP_158507794.1">
    <property type="nucleotide sequence ID" value="NZ_CANRYF010000021.1"/>
</dbReference>
<dbReference type="AlphaFoldDB" id="A0A140DYB6"/>
<dbReference type="Gene3D" id="3.40.50.1000">
    <property type="entry name" value="HAD superfamily/HAD-like"/>
    <property type="match status" value="1"/>
</dbReference>
<dbReference type="KEGG" id="fro:AALO17_25090"/>
<dbReference type="PROSITE" id="PS01228">
    <property type="entry name" value="COF_1"/>
    <property type="match status" value="1"/>
</dbReference>
<evidence type="ECO:0000313" key="1">
    <source>
        <dbReference type="EMBL" id="AMK55643.1"/>
    </source>
</evidence>
<dbReference type="InterPro" id="IPR006379">
    <property type="entry name" value="HAD-SF_hydro_IIB"/>
</dbReference>
<organism evidence="1 2">
    <name type="scientific">Faecalibaculum rodentium</name>
    <dbReference type="NCBI Taxonomy" id="1702221"/>
    <lineage>
        <taxon>Bacteria</taxon>
        <taxon>Bacillati</taxon>
        <taxon>Bacillota</taxon>
        <taxon>Erysipelotrichia</taxon>
        <taxon>Erysipelotrichales</taxon>
        <taxon>Erysipelotrichaceae</taxon>
        <taxon>Faecalibaculum</taxon>
    </lineage>
</organism>
<dbReference type="InterPro" id="IPR036412">
    <property type="entry name" value="HAD-like_sf"/>
</dbReference>
<accession>A0A140DYB6</accession>
<dbReference type="Proteomes" id="UP000069771">
    <property type="component" value="Chromosome"/>
</dbReference>
<sequence>MKHLPKLVLCDIDGTIVNTNWDMTPATRQLFMDLHDKGVWTGIASGRPVDDISFHIAKWDLPFEFDILVGLNGCEVVNHITGTSTLTHTLTGAQLRQAVDTMRQQGFEFIPFVYQGDRIVAEEISEVVRTSALKSGKTPVQGSLDEICQDNAKIMLRTKEEAETIRMEQYLAVHPIKGLKGFRTQPTLLEFAHPDISKAVPLPQIAEDLHISLEDIMACGDTSNDNEMLKTAGIGVCLANGTEDTKACADYVTKLDCDHDGLAAFLHEQYPEL</sequence>
<keyword evidence="1" id="KW-0378">Hydrolase</keyword>